<evidence type="ECO:0000256" key="1">
    <source>
        <dbReference type="SAM" id="MobiDB-lite"/>
    </source>
</evidence>
<dbReference type="PANTHER" id="PTHR43433">
    <property type="entry name" value="HYDROLASE, ALPHA/BETA FOLD FAMILY PROTEIN"/>
    <property type="match status" value="1"/>
</dbReference>
<proteinExistence type="predicted"/>
<feature type="compositionally biased region" description="Basic and acidic residues" evidence="1">
    <location>
        <begin position="767"/>
        <end position="779"/>
    </location>
</feature>
<dbReference type="EMBL" id="JPKY01000051">
    <property type="protein sequence ID" value="KFH44304.1"/>
    <property type="molecule type" value="Genomic_DNA"/>
</dbReference>
<feature type="compositionally biased region" description="Low complexity" evidence="1">
    <location>
        <begin position="284"/>
        <end position="308"/>
    </location>
</feature>
<dbReference type="Proteomes" id="UP000029964">
    <property type="component" value="Unassembled WGS sequence"/>
</dbReference>
<feature type="compositionally biased region" description="Basic and acidic residues" evidence="1">
    <location>
        <begin position="269"/>
        <end position="283"/>
    </location>
</feature>
<organism evidence="3 4">
    <name type="scientific">Hapsidospora chrysogenum (strain ATCC 11550 / CBS 779.69 / DSM 880 / IAM 14645 / JCM 23072 / IMI 49137)</name>
    <name type="common">Acremonium chrysogenum</name>
    <dbReference type="NCBI Taxonomy" id="857340"/>
    <lineage>
        <taxon>Eukaryota</taxon>
        <taxon>Fungi</taxon>
        <taxon>Dikarya</taxon>
        <taxon>Ascomycota</taxon>
        <taxon>Pezizomycotina</taxon>
        <taxon>Sordariomycetes</taxon>
        <taxon>Hypocreomycetidae</taxon>
        <taxon>Hypocreales</taxon>
        <taxon>Bionectriaceae</taxon>
        <taxon>Hapsidospora</taxon>
    </lineage>
</organism>
<protein>
    <recommendedName>
        <fullName evidence="2">AB hydrolase-1 domain-containing protein</fullName>
    </recommendedName>
</protein>
<dbReference type="HOGENOM" id="CLU_005757_0_0_1"/>
<feature type="compositionally biased region" description="Polar residues" evidence="1">
    <location>
        <begin position="430"/>
        <end position="440"/>
    </location>
</feature>
<dbReference type="SUPFAM" id="SSF53474">
    <property type="entry name" value="alpha/beta-Hydrolases"/>
    <property type="match status" value="1"/>
</dbReference>
<dbReference type="Pfam" id="PF00561">
    <property type="entry name" value="Abhydrolase_1"/>
    <property type="match status" value="1"/>
</dbReference>
<dbReference type="PANTHER" id="PTHR43433:SF10">
    <property type="entry name" value="AB HYDROLASE-1 DOMAIN-CONTAINING PROTEIN"/>
    <property type="match status" value="1"/>
</dbReference>
<dbReference type="InterPro" id="IPR000073">
    <property type="entry name" value="AB_hydrolase_1"/>
</dbReference>
<sequence length="964" mass="103582">MAFDHQAAAGSSSAAPPPPIPSLPADAPPPIPTRTRLHSTSTNHGLSSRRRSTHGTPGGAVGSSKRESIPPAASPEVISSLITSLSGIAKPADDYFEGKHAASTASTPGTGPGASHVSPATILPRAVSTGSFGIDYGAYKKTSLSDLREDPVSLDEIAATPPVIRTSKPTSGYSPLSPPKSPSRSPRSHSSRDNSNGGGLRSFIRSSSTASRPSSNGSGRHDDTHSIGNLSIERGSGVPNHELQPRRSHDSWGKKAASRSYKGLMYMSSKERLRDREERKRDSSSGAAGASANSLHHSHSHGALNSGFASGGAAGIPSAAKPDPFLAETAIREEPTPTESLARTDRAVMENSPRPIPHRDSSLRKSTPSGRRASGRWSTRDADGPSMSTEGGPPDDQGRKPRAARRVPARLDLDKSSSGKSFLLGPGEVTPSNTPNTQRFLETIRDDYLAFDNHTPGQEQDDDGAPFPAVSQNRRRSTQSLDRRRSAPSSPALNGEGRPKRSSSRLKRLSRPTSPTDRKASQDLHREADGIGAPLERLDSADSIDDAVDSYLCSPRLTQKIKHPQSGRVICFSEVGDPEGSAVFCCVGMGLTRYITAFYDELALTLKLRLITPDRPGVGDSEPYPDGTTTPLNWPDDVYAICQALKITKFSILAHSAGAIYALATALRMPQHIRGRIHLLAPWIPPSQMNVFGGTQNLPPTHAIPTSQRILRALPTPMLKVANSSFMSATSTSITTSLPKNPRRAKRRSTGAVKEVAQAQRNITPSLDKENVNHGEELNGKNANNIGTRNTDAGTMSQNTTNGTPNRPSASPAHQENGSGAAMQAAVMDAVAEQERQMTYDTRLTHAIWELATTGANPAVDLLICLERRHTIGFRYVDINRPVTIHHGSRDTRVPVDNVRWLGKTMRRCEVRVLEGEGHGLMASASVMGSVLMEISKEWEDWMRVTGADGRKERERGRRGTIHR</sequence>
<dbReference type="Gene3D" id="3.40.50.1820">
    <property type="entry name" value="alpha/beta hydrolase"/>
    <property type="match status" value="1"/>
</dbReference>
<feature type="compositionally biased region" description="Basic and acidic residues" evidence="1">
    <location>
        <begin position="516"/>
        <end position="529"/>
    </location>
</feature>
<feature type="region of interest" description="Disordered" evidence="1">
    <location>
        <begin position="730"/>
        <end position="825"/>
    </location>
</feature>
<dbReference type="InterPro" id="IPR050471">
    <property type="entry name" value="AB_hydrolase"/>
</dbReference>
<name>A0A086T4M2_HAPC1</name>
<feature type="compositionally biased region" description="Polar residues" evidence="1">
    <location>
        <begin position="730"/>
        <end position="739"/>
    </location>
</feature>
<keyword evidence="4" id="KW-1185">Reference proteome</keyword>
<dbReference type="STRING" id="857340.A0A086T4M2"/>
<reference evidence="4" key="1">
    <citation type="journal article" date="2014" name="Genome Announc.">
        <title>Genome sequence and annotation of Acremonium chrysogenum, producer of the beta-lactam antibiotic cephalosporin C.</title>
        <authorList>
            <person name="Terfehr D."/>
            <person name="Dahlmann T.A."/>
            <person name="Specht T."/>
            <person name="Zadra I."/>
            <person name="Kuernsteiner H."/>
            <person name="Kueck U."/>
        </authorList>
    </citation>
    <scope>NUCLEOTIDE SEQUENCE [LARGE SCALE GENOMIC DNA]</scope>
    <source>
        <strain evidence="4">ATCC 11550 / CBS 779.69 / DSM 880 / IAM 14645 / JCM 23072 / IMI 49137</strain>
    </source>
</reference>
<dbReference type="InterPro" id="IPR029058">
    <property type="entry name" value="AB_hydrolase_fold"/>
</dbReference>
<feature type="compositionally biased region" description="Low complexity" evidence="1">
    <location>
        <begin position="201"/>
        <end position="218"/>
    </location>
</feature>
<feature type="compositionally biased region" description="Basic residues" evidence="1">
    <location>
        <begin position="500"/>
        <end position="510"/>
    </location>
</feature>
<evidence type="ECO:0000313" key="4">
    <source>
        <dbReference type="Proteomes" id="UP000029964"/>
    </source>
</evidence>
<dbReference type="OrthoDB" id="435520at2759"/>
<dbReference type="AlphaFoldDB" id="A0A086T4M2"/>
<feature type="compositionally biased region" description="Basic and acidic residues" evidence="1">
    <location>
        <begin position="243"/>
        <end position="253"/>
    </location>
</feature>
<feature type="region of interest" description="Disordered" evidence="1">
    <location>
        <begin position="99"/>
        <end position="123"/>
    </location>
</feature>
<evidence type="ECO:0000259" key="2">
    <source>
        <dbReference type="Pfam" id="PF00561"/>
    </source>
</evidence>
<gene>
    <name evidence="3" type="ORF">ACRE_049190</name>
</gene>
<feature type="compositionally biased region" description="Pro residues" evidence="1">
    <location>
        <begin position="15"/>
        <end position="32"/>
    </location>
</feature>
<feature type="domain" description="AB hydrolase-1" evidence="2">
    <location>
        <begin position="607"/>
        <end position="691"/>
    </location>
</feature>
<evidence type="ECO:0000313" key="3">
    <source>
        <dbReference type="EMBL" id="KFH44304.1"/>
    </source>
</evidence>
<feature type="region of interest" description="Disordered" evidence="1">
    <location>
        <begin position="1"/>
        <end position="75"/>
    </location>
</feature>
<feature type="region of interest" description="Disordered" evidence="1">
    <location>
        <begin position="143"/>
        <end position="537"/>
    </location>
</feature>
<comment type="caution">
    <text evidence="3">The sequence shown here is derived from an EMBL/GenBank/DDBJ whole genome shotgun (WGS) entry which is preliminary data.</text>
</comment>
<feature type="compositionally biased region" description="Polar residues" evidence="1">
    <location>
        <begin position="781"/>
        <end position="818"/>
    </location>
</feature>
<accession>A0A086T4M2</accession>